<protein>
    <submittedName>
        <fullName evidence="1">Uncharacterized protein</fullName>
    </submittedName>
</protein>
<dbReference type="OrthoDB" id="1439281at2"/>
<keyword evidence="2" id="KW-1185">Reference proteome</keyword>
<name>A0A550I758_9FLAO</name>
<organism evidence="1 2">
    <name type="scientific">Christiangramia sabulilitoris</name>
    <dbReference type="NCBI Taxonomy" id="2583991"/>
    <lineage>
        <taxon>Bacteria</taxon>
        <taxon>Pseudomonadati</taxon>
        <taxon>Bacteroidota</taxon>
        <taxon>Flavobacteriia</taxon>
        <taxon>Flavobacteriales</taxon>
        <taxon>Flavobacteriaceae</taxon>
        <taxon>Christiangramia</taxon>
    </lineage>
</organism>
<evidence type="ECO:0000313" key="2">
    <source>
        <dbReference type="Proteomes" id="UP000315131"/>
    </source>
</evidence>
<dbReference type="Proteomes" id="UP000315131">
    <property type="component" value="Unassembled WGS sequence"/>
</dbReference>
<gene>
    <name evidence="1" type="ORF">FGM01_02630</name>
</gene>
<dbReference type="AlphaFoldDB" id="A0A550I758"/>
<accession>A0A550I758</accession>
<dbReference type="EMBL" id="VHSF01000001">
    <property type="protein sequence ID" value="TRO66806.1"/>
    <property type="molecule type" value="Genomic_DNA"/>
</dbReference>
<proteinExistence type="predicted"/>
<reference evidence="1 2" key="1">
    <citation type="submission" date="2019-06" db="EMBL/GenBank/DDBJ databases">
        <title>Gramella sabulilitoris sp. nov., isolated from a marine sand.</title>
        <authorList>
            <person name="Yoon J.-H."/>
        </authorList>
    </citation>
    <scope>NUCLEOTIDE SEQUENCE [LARGE SCALE GENOMIC DNA]</scope>
    <source>
        <strain evidence="1 2">HSMS-1</strain>
    </source>
</reference>
<comment type="caution">
    <text evidence="1">The sequence shown here is derived from an EMBL/GenBank/DDBJ whole genome shotgun (WGS) entry which is preliminary data.</text>
</comment>
<evidence type="ECO:0000313" key="1">
    <source>
        <dbReference type="EMBL" id="TRO66806.1"/>
    </source>
</evidence>
<dbReference type="RefSeq" id="WP_143409585.1">
    <property type="nucleotide sequence ID" value="NZ_VHSF01000001.1"/>
</dbReference>
<sequence>MRNFALLIFLISISQPMIGQKIEGIWMSYNDRIIDENNWHSNNIEGIIINFDQNEISQIASDSSFQIKINKNESLIESEFANLNSKYKLYQTDSLEVEIASNTKSVFHPLNLNHPINTSKQKIENLIAGDCWRILNDSIKTKFLNDIHPISDSNGNIKMLETIWVQSRPMVGNWFIGEIRNNFFLFLTIEDKTERNIYQIVSVEKDKINLIPLQEHHYKIREIKTCM</sequence>